<reference evidence="8" key="1">
    <citation type="journal article" date="2017" name="Nat. Microbiol.">
        <title>Global analysis of biosynthetic gene clusters reveals vast potential of secondary metabolite production in Penicillium species.</title>
        <authorList>
            <person name="Nielsen J.C."/>
            <person name="Grijseels S."/>
            <person name="Prigent S."/>
            <person name="Ji B."/>
            <person name="Dainat J."/>
            <person name="Nielsen K.F."/>
            <person name="Frisvad J.C."/>
            <person name="Workman M."/>
            <person name="Nielsen J."/>
        </authorList>
    </citation>
    <scope>NUCLEOTIDE SEQUENCE [LARGE SCALE GENOMIC DNA]</scope>
    <source>
        <strain evidence="8">IBT 29486</strain>
    </source>
</reference>
<evidence type="ECO:0000256" key="4">
    <source>
        <dbReference type="PIRSR" id="PIRSR000077-1"/>
    </source>
</evidence>
<dbReference type="FunFam" id="3.40.30.10:FF:000245">
    <property type="entry name" value="Thioredoxin"/>
    <property type="match status" value="1"/>
</dbReference>
<comment type="caution">
    <text evidence="7">The sequence shown here is derived from an EMBL/GenBank/DDBJ whole genome shotgun (WGS) entry which is preliminary data.</text>
</comment>
<feature type="disulfide bond" description="Redox-active" evidence="5">
    <location>
        <begin position="32"/>
        <end position="35"/>
    </location>
</feature>
<feature type="site" description="Deprotonates C-terminal active site Cys" evidence="4">
    <location>
        <position position="26"/>
    </location>
</feature>
<dbReference type="InterPro" id="IPR017937">
    <property type="entry name" value="Thioredoxin_CS"/>
</dbReference>
<comment type="similarity">
    <text evidence="1 3">Belongs to the thioredoxin family.</text>
</comment>
<dbReference type="PIRSF" id="PIRSF000077">
    <property type="entry name" value="Thioredoxin"/>
    <property type="match status" value="1"/>
</dbReference>
<dbReference type="Pfam" id="PF00085">
    <property type="entry name" value="Thioredoxin"/>
    <property type="match status" value="1"/>
</dbReference>
<dbReference type="OrthoDB" id="10263751at2759"/>
<dbReference type="PRINTS" id="PR00421">
    <property type="entry name" value="THIOREDOXIN"/>
</dbReference>
<dbReference type="Gene3D" id="3.40.30.10">
    <property type="entry name" value="Glutaredoxin"/>
    <property type="match status" value="1"/>
</dbReference>
<dbReference type="Proteomes" id="UP000191518">
    <property type="component" value="Unassembled WGS sequence"/>
</dbReference>
<keyword evidence="5" id="KW-0676">Redox-active center</keyword>
<feature type="active site" description="Nucleophile" evidence="4">
    <location>
        <position position="35"/>
    </location>
</feature>
<dbReference type="CDD" id="cd02947">
    <property type="entry name" value="TRX_family"/>
    <property type="match status" value="1"/>
</dbReference>
<sequence>MPITEITSKADFLEKILGSDDAAILDCYADWCPACKAIAPKYEELSDTYNQVKFYKVDIDKVEDVALELGVRAKPTFMLFKDGGKITEVVGAHLPAIEQGIKTHLL</sequence>
<feature type="site" description="Contributes to redox potential value" evidence="4">
    <location>
        <position position="33"/>
    </location>
</feature>
<evidence type="ECO:0000259" key="6">
    <source>
        <dbReference type="PROSITE" id="PS51352"/>
    </source>
</evidence>
<dbReference type="PROSITE" id="PS51352">
    <property type="entry name" value="THIOREDOXIN_2"/>
    <property type="match status" value="1"/>
</dbReference>
<evidence type="ECO:0000256" key="3">
    <source>
        <dbReference type="PIRNR" id="PIRNR000077"/>
    </source>
</evidence>
<dbReference type="PANTHER" id="PTHR46115">
    <property type="entry name" value="THIOREDOXIN-LIKE PROTEIN 1"/>
    <property type="match status" value="1"/>
</dbReference>
<evidence type="ECO:0000256" key="5">
    <source>
        <dbReference type="PIRSR" id="PIRSR000077-4"/>
    </source>
</evidence>
<dbReference type="InterPro" id="IPR036249">
    <property type="entry name" value="Thioredoxin-like_sf"/>
</dbReference>
<gene>
    <name evidence="7" type="ORF">PENVUL_c019G05219</name>
</gene>
<feature type="active site" description="Nucleophile" evidence="4">
    <location>
        <position position="32"/>
    </location>
</feature>
<evidence type="ECO:0000256" key="2">
    <source>
        <dbReference type="ARBA" id="ARBA00023157"/>
    </source>
</evidence>
<feature type="site" description="Contributes to redox potential value" evidence="4">
    <location>
        <position position="34"/>
    </location>
</feature>
<organism evidence="7 8">
    <name type="scientific">Penicillium vulpinum</name>
    <dbReference type="NCBI Taxonomy" id="29845"/>
    <lineage>
        <taxon>Eukaryota</taxon>
        <taxon>Fungi</taxon>
        <taxon>Dikarya</taxon>
        <taxon>Ascomycota</taxon>
        <taxon>Pezizomycotina</taxon>
        <taxon>Eurotiomycetes</taxon>
        <taxon>Eurotiomycetidae</taxon>
        <taxon>Eurotiales</taxon>
        <taxon>Aspergillaceae</taxon>
        <taxon>Penicillium</taxon>
    </lineage>
</organism>
<dbReference type="GO" id="GO:0015035">
    <property type="term" value="F:protein-disulfide reductase activity"/>
    <property type="evidence" value="ECO:0007669"/>
    <property type="project" value="InterPro"/>
</dbReference>
<dbReference type="EMBL" id="MDYP01000019">
    <property type="protein sequence ID" value="OQE06249.1"/>
    <property type="molecule type" value="Genomic_DNA"/>
</dbReference>
<dbReference type="STRING" id="29845.A0A1V6RXP0"/>
<evidence type="ECO:0000313" key="8">
    <source>
        <dbReference type="Proteomes" id="UP000191518"/>
    </source>
</evidence>
<keyword evidence="8" id="KW-1185">Reference proteome</keyword>
<accession>A0A1V6RXP0</accession>
<proteinExistence type="inferred from homology"/>
<keyword evidence="2 5" id="KW-1015">Disulfide bond</keyword>
<evidence type="ECO:0000256" key="1">
    <source>
        <dbReference type="ARBA" id="ARBA00008987"/>
    </source>
</evidence>
<protein>
    <recommendedName>
        <fullName evidence="3">Thioredoxin</fullName>
    </recommendedName>
</protein>
<dbReference type="AlphaFoldDB" id="A0A1V6RXP0"/>
<name>A0A1V6RXP0_9EURO</name>
<dbReference type="InterPro" id="IPR013766">
    <property type="entry name" value="Thioredoxin_domain"/>
</dbReference>
<dbReference type="InterPro" id="IPR005746">
    <property type="entry name" value="Thioredoxin"/>
</dbReference>
<dbReference type="SUPFAM" id="SSF52833">
    <property type="entry name" value="Thioredoxin-like"/>
    <property type="match status" value="1"/>
</dbReference>
<evidence type="ECO:0000313" key="7">
    <source>
        <dbReference type="EMBL" id="OQE06249.1"/>
    </source>
</evidence>
<feature type="domain" description="Thioredoxin" evidence="6">
    <location>
        <begin position="1"/>
        <end position="106"/>
    </location>
</feature>
<dbReference type="PROSITE" id="PS00194">
    <property type="entry name" value="THIOREDOXIN_1"/>
    <property type="match status" value="1"/>
</dbReference>